<evidence type="ECO:0000313" key="1">
    <source>
        <dbReference type="EMBL" id="JAD30975.1"/>
    </source>
</evidence>
<accession>A0A0A8Z2J3</accession>
<proteinExistence type="predicted"/>
<reference evidence="1" key="1">
    <citation type="submission" date="2014-09" db="EMBL/GenBank/DDBJ databases">
        <authorList>
            <person name="Magalhaes I.L.F."/>
            <person name="Oliveira U."/>
            <person name="Santos F.R."/>
            <person name="Vidigal T.H.D.A."/>
            <person name="Brescovit A.D."/>
            <person name="Santos A.J."/>
        </authorList>
    </citation>
    <scope>NUCLEOTIDE SEQUENCE</scope>
    <source>
        <tissue evidence="1">Shoot tissue taken approximately 20 cm above the soil surface</tissue>
    </source>
</reference>
<reference evidence="1" key="2">
    <citation type="journal article" date="2015" name="Data Brief">
        <title>Shoot transcriptome of the giant reed, Arundo donax.</title>
        <authorList>
            <person name="Barrero R.A."/>
            <person name="Guerrero F.D."/>
            <person name="Moolhuijzen P."/>
            <person name="Goolsby J.A."/>
            <person name="Tidwell J."/>
            <person name="Bellgard S.E."/>
            <person name="Bellgard M.I."/>
        </authorList>
    </citation>
    <scope>NUCLEOTIDE SEQUENCE</scope>
    <source>
        <tissue evidence="1">Shoot tissue taken approximately 20 cm above the soil surface</tissue>
    </source>
</reference>
<dbReference type="EMBL" id="GBRH01266920">
    <property type="protein sequence ID" value="JAD30975.1"/>
    <property type="molecule type" value="Transcribed_RNA"/>
</dbReference>
<name>A0A0A8Z2J3_ARUDO</name>
<dbReference type="AlphaFoldDB" id="A0A0A8Z2J3"/>
<protein>
    <submittedName>
        <fullName evidence="1">Uncharacterized protein</fullName>
    </submittedName>
</protein>
<organism evidence="1">
    <name type="scientific">Arundo donax</name>
    <name type="common">Giant reed</name>
    <name type="synonym">Donax arundinaceus</name>
    <dbReference type="NCBI Taxonomy" id="35708"/>
    <lineage>
        <taxon>Eukaryota</taxon>
        <taxon>Viridiplantae</taxon>
        <taxon>Streptophyta</taxon>
        <taxon>Embryophyta</taxon>
        <taxon>Tracheophyta</taxon>
        <taxon>Spermatophyta</taxon>
        <taxon>Magnoliopsida</taxon>
        <taxon>Liliopsida</taxon>
        <taxon>Poales</taxon>
        <taxon>Poaceae</taxon>
        <taxon>PACMAD clade</taxon>
        <taxon>Arundinoideae</taxon>
        <taxon>Arundineae</taxon>
        <taxon>Arundo</taxon>
    </lineage>
</organism>
<sequence length="18" mass="2181">MQNLAIPNFLFHLRSEHL</sequence>